<gene>
    <name evidence="2" type="ORF">FCL42_00085</name>
</gene>
<evidence type="ECO:0000313" key="3">
    <source>
        <dbReference type="Proteomes" id="UP000305675"/>
    </source>
</evidence>
<feature type="transmembrane region" description="Helical" evidence="1">
    <location>
        <begin position="94"/>
        <end position="121"/>
    </location>
</feature>
<feature type="transmembrane region" description="Helical" evidence="1">
    <location>
        <begin position="43"/>
        <end position="61"/>
    </location>
</feature>
<feature type="transmembrane region" description="Helical" evidence="1">
    <location>
        <begin position="221"/>
        <end position="242"/>
    </location>
</feature>
<protein>
    <submittedName>
        <fullName evidence="2">DUF1538 domain-containing protein</fullName>
    </submittedName>
</protein>
<comment type="caution">
    <text evidence="2">The sequence shown here is derived from an EMBL/GenBank/DDBJ whole genome shotgun (WGS) entry which is preliminary data.</text>
</comment>
<keyword evidence="1" id="KW-0812">Transmembrane</keyword>
<dbReference type="OrthoDB" id="9781614at2"/>
<proteinExistence type="predicted"/>
<keyword evidence="1" id="KW-0472">Membrane</keyword>
<reference evidence="2 3" key="1">
    <citation type="submission" date="2019-04" db="EMBL/GenBank/DDBJ databases">
        <authorList>
            <person name="Hwang J.C."/>
        </authorList>
    </citation>
    <scope>NUCLEOTIDE SEQUENCE [LARGE SCALE GENOMIC DNA]</scope>
    <source>
        <strain evidence="2 3">IMCC35002</strain>
    </source>
</reference>
<dbReference type="Proteomes" id="UP000305675">
    <property type="component" value="Unassembled WGS sequence"/>
</dbReference>
<feature type="transmembrane region" description="Helical" evidence="1">
    <location>
        <begin position="159"/>
        <end position="177"/>
    </location>
</feature>
<organism evidence="2 3">
    <name type="scientific">Ferrimonas aestuarii</name>
    <dbReference type="NCBI Taxonomy" id="2569539"/>
    <lineage>
        <taxon>Bacteria</taxon>
        <taxon>Pseudomonadati</taxon>
        <taxon>Pseudomonadota</taxon>
        <taxon>Gammaproteobacteria</taxon>
        <taxon>Alteromonadales</taxon>
        <taxon>Ferrimonadaceae</taxon>
        <taxon>Ferrimonas</taxon>
    </lineage>
</organism>
<dbReference type="InterPro" id="IPR011435">
    <property type="entry name" value="UmpAB"/>
</dbReference>
<name>A0A4U1BST3_9GAMM</name>
<sequence length="258" mass="27560">MDWIVLIFETLVATLGDVVPIVAVLFGFQYLVLRRPVPQLKRVLAGFVAVILGLAFFLVGLEKSLFPLGELMATQLTNPDFLGISGQGSWQDYYWVYLFAFAIGFATTIAEPSLLAVAIKAEQVSGGTIRPMGLRLSVALGVAVGIALGSYRIVVGDPIHWYILGGYVVVVVQTFFAPKNIIPLAYDSGGVTTSTVTVPLVAALGLGLASTIPGRSPLIDGFGLIAFASLFPIIGVMAYAQLSSLMQEFHKRFLCASN</sequence>
<dbReference type="Pfam" id="PF07556">
    <property type="entry name" value="DUF1538"/>
    <property type="match status" value="1"/>
</dbReference>
<accession>A0A4U1BST3</accession>
<keyword evidence="3" id="KW-1185">Reference proteome</keyword>
<evidence type="ECO:0000256" key="1">
    <source>
        <dbReference type="SAM" id="Phobius"/>
    </source>
</evidence>
<dbReference type="RefSeq" id="WP_136861347.1">
    <property type="nucleotide sequence ID" value="NZ_SWCJ01000001.1"/>
</dbReference>
<dbReference type="AlphaFoldDB" id="A0A4U1BST3"/>
<evidence type="ECO:0000313" key="2">
    <source>
        <dbReference type="EMBL" id="TKB58199.1"/>
    </source>
</evidence>
<keyword evidence="1" id="KW-1133">Transmembrane helix</keyword>
<feature type="transmembrane region" description="Helical" evidence="1">
    <location>
        <begin position="133"/>
        <end position="153"/>
    </location>
</feature>
<feature type="transmembrane region" description="Helical" evidence="1">
    <location>
        <begin position="6"/>
        <end position="31"/>
    </location>
</feature>
<dbReference type="EMBL" id="SWCJ01000001">
    <property type="protein sequence ID" value="TKB58199.1"/>
    <property type="molecule type" value="Genomic_DNA"/>
</dbReference>
<feature type="transmembrane region" description="Helical" evidence="1">
    <location>
        <begin position="189"/>
        <end position="209"/>
    </location>
</feature>